<organism evidence="2 3">
    <name type="scientific">Patagioenas fasciata monilis</name>
    <dbReference type="NCBI Taxonomy" id="372326"/>
    <lineage>
        <taxon>Eukaryota</taxon>
        <taxon>Metazoa</taxon>
        <taxon>Chordata</taxon>
        <taxon>Craniata</taxon>
        <taxon>Vertebrata</taxon>
        <taxon>Euteleostomi</taxon>
        <taxon>Archelosauria</taxon>
        <taxon>Archosauria</taxon>
        <taxon>Dinosauria</taxon>
        <taxon>Saurischia</taxon>
        <taxon>Theropoda</taxon>
        <taxon>Coelurosauria</taxon>
        <taxon>Aves</taxon>
        <taxon>Neognathae</taxon>
        <taxon>Neoaves</taxon>
        <taxon>Columbimorphae</taxon>
        <taxon>Columbiformes</taxon>
        <taxon>Columbidae</taxon>
        <taxon>Patagioenas</taxon>
    </lineage>
</organism>
<reference evidence="2 3" key="1">
    <citation type="submission" date="2016-02" db="EMBL/GenBank/DDBJ databases">
        <title>Band-tailed pigeon sequencing and assembly.</title>
        <authorList>
            <person name="Soares A.E."/>
            <person name="Novak B.J."/>
            <person name="Rice E.S."/>
            <person name="O'Connell B."/>
            <person name="Chang D."/>
            <person name="Weber S."/>
            <person name="Shapiro B."/>
        </authorList>
    </citation>
    <scope>NUCLEOTIDE SEQUENCE [LARGE SCALE GENOMIC DNA]</scope>
    <source>
        <strain evidence="2">BTP2013</strain>
        <tissue evidence="2">Blood</tissue>
    </source>
</reference>
<evidence type="ECO:0000313" key="3">
    <source>
        <dbReference type="Proteomes" id="UP000190648"/>
    </source>
</evidence>
<proteinExistence type="predicted"/>
<accession>A0A1V4JV68</accession>
<feature type="compositionally biased region" description="Low complexity" evidence="1">
    <location>
        <begin position="47"/>
        <end position="62"/>
    </location>
</feature>
<evidence type="ECO:0000313" key="2">
    <source>
        <dbReference type="EMBL" id="OPJ76034.1"/>
    </source>
</evidence>
<dbReference type="Proteomes" id="UP000190648">
    <property type="component" value="Unassembled WGS sequence"/>
</dbReference>
<feature type="region of interest" description="Disordered" evidence="1">
    <location>
        <begin position="1"/>
        <end position="20"/>
    </location>
</feature>
<feature type="region of interest" description="Disordered" evidence="1">
    <location>
        <begin position="45"/>
        <end position="79"/>
    </location>
</feature>
<dbReference type="AlphaFoldDB" id="A0A1V4JV68"/>
<gene>
    <name evidence="2" type="ORF">AV530_012133</name>
</gene>
<sequence length="79" mass="8352">MTDFHSKISTPFSSLSGKAWRHTENTEISSILSQDSVVLQAGRRNCASPSLGGASSPPALLSQHFSPSPRENPASSSQP</sequence>
<evidence type="ECO:0000256" key="1">
    <source>
        <dbReference type="SAM" id="MobiDB-lite"/>
    </source>
</evidence>
<dbReference type="EMBL" id="LSYS01006159">
    <property type="protein sequence ID" value="OPJ76034.1"/>
    <property type="molecule type" value="Genomic_DNA"/>
</dbReference>
<feature type="compositionally biased region" description="Polar residues" evidence="1">
    <location>
        <begin position="7"/>
        <end position="16"/>
    </location>
</feature>
<name>A0A1V4JV68_PATFA</name>
<keyword evidence="3" id="KW-1185">Reference proteome</keyword>
<comment type="caution">
    <text evidence="2">The sequence shown here is derived from an EMBL/GenBank/DDBJ whole genome shotgun (WGS) entry which is preliminary data.</text>
</comment>
<protein>
    <submittedName>
        <fullName evidence="2">Uncharacterized protein</fullName>
    </submittedName>
</protein>